<dbReference type="RefSeq" id="WP_151000195.1">
    <property type="nucleotide sequence ID" value="NZ_BPQY01000047.1"/>
</dbReference>
<dbReference type="OrthoDB" id="9152892at2"/>
<keyword evidence="2" id="KW-1185">Reference proteome</keyword>
<proteinExistence type="predicted"/>
<sequence length="260" mass="28195">MVDPITDTDLTAYVDGQLDVMRRLDVEAHLARHPEVAAQIMAELHDRDALREAFARHPGPGPERNRIAARRLDRNLRWRQVASRLRRVAAITILVGAGWLAHAEVGGFGVPDTFASPVDPTLIEDAEQARQTAQIRARMISQRATPAYDRADIEAATGIRLPDLPADWTVRDVQVFPAHRGAGVEVAINAGDLGPIELFATHRRTVGRPNEVTGSSDGTTAYWTAGGSSYAVSGTRNQTGLRQVAQQLAASMTATDPASR</sequence>
<organism evidence="1 2">
    <name type="scientific">Methylobacterium soli</name>
    <dbReference type="NCBI Taxonomy" id="553447"/>
    <lineage>
        <taxon>Bacteria</taxon>
        <taxon>Pseudomonadati</taxon>
        <taxon>Pseudomonadota</taxon>
        <taxon>Alphaproteobacteria</taxon>
        <taxon>Hyphomicrobiales</taxon>
        <taxon>Methylobacteriaceae</taxon>
        <taxon>Methylobacterium</taxon>
    </lineage>
</organism>
<gene>
    <name evidence="1" type="ORF">F6X53_11630</name>
</gene>
<dbReference type="Proteomes" id="UP000474159">
    <property type="component" value="Unassembled WGS sequence"/>
</dbReference>
<evidence type="ECO:0000313" key="2">
    <source>
        <dbReference type="Proteomes" id="UP000474159"/>
    </source>
</evidence>
<evidence type="ECO:0000313" key="1">
    <source>
        <dbReference type="EMBL" id="KAB1079030.1"/>
    </source>
</evidence>
<dbReference type="EMBL" id="VZZK01000010">
    <property type="protein sequence ID" value="KAB1079030.1"/>
    <property type="molecule type" value="Genomic_DNA"/>
</dbReference>
<dbReference type="AlphaFoldDB" id="A0A6L3SYB4"/>
<accession>A0A6L3SYB4</accession>
<name>A0A6L3SYB4_9HYPH</name>
<comment type="caution">
    <text evidence="1">The sequence shown here is derived from an EMBL/GenBank/DDBJ whole genome shotgun (WGS) entry which is preliminary data.</text>
</comment>
<protein>
    <submittedName>
        <fullName evidence="1">Anti-sigma factor</fullName>
    </submittedName>
</protein>
<reference evidence="1 2" key="1">
    <citation type="submission" date="2019-09" db="EMBL/GenBank/DDBJ databases">
        <title>YIM 48816 draft genome.</title>
        <authorList>
            <person name="Jiang L."/>
        </authorList>
    </citation>
    <scope>NUCLEOTIDE SEQUENCE [LARGE SCALE GENOMIC DNA]</scope>
    <source>
        <strain evidence="1 2">YIM 48816</strain>
    </source>
</reference>